<reference evidence="3" key="1">
    <citation type="journal article" date="2016" name="Nature">
        <title>The genome of the seagrass Zostera marina reveals angiosperm adaptation to the sea.</title>
        <authorList>
            <person name="Olsen J.L."/>
            <person name="Rouze P."/>
            <person name="Verhelst B."/>
            <person name="Lin Y.-C."/>
            <person name="Bayer T."/>
            <person name="Collen J."/>
            <person name="Dattolo E."/>
            <person name="De Paoli E."/>
            <person name="Dittami S."/>
            <person name="Maumus F."/>
            <person name="Michel G."/>
            <person name="Kersting A."/>
            <person name="Lauritano C."/>
            <person name="Lohaus R."/>
            <person name="Toepel M."/>
            <person name="Tonon T."/>
            <person name="Vanneste K."/>
            <person name="Amirebrahimi M."/>
            <person name="Brakel J."/>
            <person name="Bostroem C."/>
            <person name="Chovatia M."/>
            <person name="Grimwood J."/>
            <person name="Jenkins J.W."/>
            <person name="Jueterbock A."/>
            <person name="Mraz A."/>
            <person name="Stam W.T."/>
            <person name="Tice H."/>
            <person name="Bornberg-Bauer E."/>
            <person name="Green P.J."/>
            <person name="Pearson G.A."/>
            <person name="Procaccini G."/>
            <person name="Duarte C.M."/>
            <person name="Schmutz J."/>
            <person name="Reusch T.B.H."/>
            <person name="Van de Peer Y."/>
        </authorList>
    </citation>
    <scope>NUCLEOTIDE SEQUENCE [LARGE SCALE GENOMIC DNA]</scope>
    <source>
        <strain evidence="3">cv. Finnish</strain>
    </source>
</reference>
<evidence type="ECO:0000313" key="2">
    <source>
        <dbReference type="EMBL" id="KMZ62248.1"/>
    </source>
</evidence>
<dbReference type="EMBL" id="LFYR01001390">
    <property type="protein sequence ID" value="KMZ62248.1"/>
    <property type="molecule type" value="Genomic_DNA"/>
</dbReference>
<feature type="coiled-coil region" evidence="1">
    <location>
        <begin position="315"/>
        <end position="405"/>
    </location>
</feature>
<dbReference type="AlphaFoldDB" id="A0A0K9NZU9"/>
<comment type="caution">
    <text evidence="2">The sequence shown here is derived from an EMBL/GenBank/DDBJ whole genome shotgun (WGS) entry which is preliminary data.</text>
</comment>
<dbReference type="OrthoDB" id="685795at2759"/>
<gene>
    <name evidence="2" type="ORF">ZOSMA_47G00390</name>
</gene>
<name>A0A0K9NZU9_ZOSMR</name>
<accession>A0A0K9NZU9</accession>
<sequence length="873" mass="101709">MELEAACKAIDELKFSMEKLTAEYKAKSDIYECLKVVHDENLRKFKEYKMETDRQALELNLKLEEIDLTKNMYEDLKSRFHEKESVVKCLASANDKLKSSSAEKLQKLESQNMELASAFDVANDKVENQAKIISEHNMEIAGLRSRLVDSKKKCSELEAKIQGTKELNARQEVMLGLEQENQKVAGELKWKKEQFKHLEEAYEKHKGQFKTCKKEWEVERSSMVDTINSLEVKLESHIRIAEDLGSRMQLLNEDLAREETRRKMLEIQVSEFRVSYENVVAECENVRFKFEILAEKRDIEIAELRNMLASKDGLLKEMTICNTQLQQEKDELQASLKEFQVAQINEAGAAVSLKSLRQKFRNLELAHKDCLANLKTEEVGWSIRIENLERDLNESLCKLDFKEKSVCELQCKLEDSHSSMMQLKLKYEEMSVMLMIFQSAVSESGIKSLNYANEIGLELKYWKTIAEDANKFKLDTTTEIKRLQDECKYAKREIEVKVLDKIRLEADFQKEKLNYAKEAELKDNNIESLQKEICVKLRLEADLVKEKLKFAQEIELKDRKIENLQKEIGSKLSSVTDFDMDKLSFAQEIKFKNRKIEDLEKEIEHHKKFIRQSNIVALVKPTAILAFGENYQFCKEILASHILDNVEKEFRGVVIEELEEEHGILKLKLQEEKKQSSDLMECLAKLEEEILASHILDNVEKEFRGVVIEELEEEHGILKLKLQEETKQSYDSIECLVKLEEEMESEKLNRNTKLARLGGDFEQMQSIVSDLENQIDELKIRSKETQESYNLFMSEKEDQIAELCGMIGSFYTNNEALTKWAKHLTRNLEDTKLYNGELHNFSVNQMDECNNLRYKASQERSPLKEINGHVSQL</sequence>
<dbReference type="InterPro" id="IPR040262">
    <property type="entry name" value="At4g38062-like"/>
</dbReference>
<organism evidence="2 3">
    <name type="scientific">Zostera marina</name>
    <name type="common">Eelgrass</name>
    <dbReference type="NCBI Taxonomy" id="29655"/>
    <lineage>
        <taxon>Eukaryota</taxon>
        <taxon>Viridiplantae</taxon>
        <taxon>Streptophyta</taxon>
        <taxon>Embryophyta</taxon>
        <taxon>Tracheophyta</taxon>
        <taxon>Spermatophyta</taxon>
        <taxon>Magnoliopsida</taxon>
        <taxon>Liliopsida</taxon>
        <taxon>Zosteraceae</taxon>
        <taxon>Zostera</taxon>
    </lineage>
</organism>
<evidence type="ECO:0000313" key="3">
    <source>
        <dbReference type="Proteomes" id="UP000036987"/>
    </source>
</evidence>
<feature type="coiled-coil region" evidence="1">
    <location>
        <begin position="512"/>
        <end position="609"/>
    </location>
</feature>
<proteinExistence type="predicted"/>
<keyword evidence="3" id="KW-1185">Reference proteome</keyword>
<feature type="coiled-coil region" evidence="1">
    <location>
        <begin position="241"/>
        <end position="268"/>
    </location>
</feature>
<keyword evidence="1" id="KW-0175">Coiled coil</keyword>
<feature type="coiled-coil region" evidence="1">
    <location>
        <begin position="655"/>
        <end position="788"/>
    </location>
</feature>
<feature type="coiled-coil region" evidence="1">
    <location>
        <begin position="105"/>
        <end position="167"/>
    </location>
</feature>
<dbReference type="Proteomes" id="UP000036987">
    <property type="component" value="Unassembled WGS sequence"/>
</dbReference>
<dbReference type="STRING" id="29655.A0A0K9NZU9"/>
<dbReference type="PANTHER" id="PTHR45287:SF4">
    <property type="entry name" value="OS03G0691500 PROTEIN"/>
    <property type="match status" value="1"/>
</dbReference>
<protein>
    <submittedName>
        <fullName evidence="2">Uncharacterized protein</fullName>
    </submittedName>
</protein>
<dbReference type="PANTHER" id="PTHR45287">
    <property type="entry name" value="OS03G0691500 PROTEIN"/>
    <property type="match status" value="1"/>
</dbReference>
<evidence type="ECO:0000256" key="1">
    <source>
        <dbReference type="SAM" id="Coils"/>
    </source>
</evidence>